<evidence type="ECO:0000313" key="2">
    <source>
        <dbReference type="EMBL" id="KAF3556229.1"/>
    </source>
</evidence>
<feature type="compositionally biased region" description="Polar residues" evidence="1">
    <location>
        <begin position="42"/>
        <end position="55"/>
    </location>
</feature>
<dbReference type="Proteomes" id="UP000712600">
    <property type="component" value="Unassembled WGS sequence"/>
</dbReference>
<evidence type="ECO:0000256" key="1">
    <source>
        <dbReference type="SAM" id="MobiDB-lite"/>
    </source>
</evidence>
<protein>
    <submittedName>
        <fullName evidence="2">Uncharacterized protein</fullName>
    </submittedName>
</protein>
<name>A0A8S9R0B3_BRACR</name>
<comment type="caution">
    <text evidence="2">The sequence shown here is derived from an EMBL/GenBank/DDBJ whole genome shotgun (WGS) entry which is preliminary data.</text>
</comment>
<dbReference type="AlphaFoldDB" id="A0A8S9R0B3"/>
<gene>
    <name evidence="2" type="ORF">F2Q69_00011657</name>
</gene>
<evidence type="ECO:0000313" key="3">
    <source>
        <dbReference type="Proteomes" id="UP000712600"/>
    </source>
</evidence>
<organism evidence="2 3">
    <name type="scientific">Brassica cretica</name>
    <name type="common">Mustard</name>
    <dbReference type="NCBI Taxonomy" id="69181"/>
    <lineage>
        <taxon>Eukaryota</taxon>
        <taxon>Viridiplantae</taxon>
        <taxon>Streptophyta</taxon>
        <taxon>Embryophyta</taxon>
        <taxon>Tracheophyta</taxon>
        <taxon>Spermatophyta</taxon>
        <taxon>Magnoliopsida</taxon>
        <taxon>eudicotyledons</taxon>
        <taxon>Gunneridae</taxon>
        <taxon>Pentapetalae</taxon>
        <taxon>rosids</taxon>
        <taxon>malvids</taxon>
        <taxon>Brassicales</taxon>
        <taxon>Brassicaceae</taxon>
        <taxon>Brassiceae</taxon>
        <taxon>Brassica</taxon>
    </lineage>
</organism>
<feature type="region of interest" description="Disordered" evidence="1">
    <location>
        <begin position="39"/>
        <end position="61"/>
    </location>
</feature>
<proteinExistence type="predicted"/>
<dbReference type="EMBL" id="QGKX02000996">
    <property type="protein sequence ID" value="KAF3556229.1"/>
    <property type="molecule type" value="Genomic_DNA"/>
</dbReference>
<accession>A0A8S9R0B3</accession>
<sequence>MHTEEFDEDYEEERATEYKNILDEQDKLLHHCSWKKNAPSIDRTSSPSIDTQPHQRNQKRASTDIAYYPLIDTYVDATRDRYYSIGSWADDRHHGSYAVDTSYCVQGADELHEGFTYEELLNVQRHDETDQKRAEAVWGRSNFSHSIDRAIPPSIDINPSTSIDISHTTSIDIHGYAKAIDGRTLHVSREDIADILQTANEADNLFMRQHTITEHQQKVAKEFYDTAGGMDKSFKQRSQHPTQPSIDVDVSNLVDRRPEFGSRDFDLFGTRKLYWKEKDEYGIYRDDHGYARDGDGHTIRVHNKDIRGLLERASRDEPNYICLPEHASSFT</sequence>
<reference evidence="2" key="1">
    <citation type="submission" date="2019-12" db="EMBL/GenBank/DDBJ databases">
        <title>Genome sequencing and annotation of Brassica cretica.</title>
        <authorList>
            <person name="Studholme D.J."/>
            <person name="Sarris P."/>
        </authorList>
    </citation>
    <scope>NUCLEOTIDE SEQUENCE</scope>
    <source>
        <strain evidence="2">PFS-109/04</strain>
        <tissue evidence="2">Leaf</tissue>
    </source>
</reference>